<dbReference type="Gene3D" id="1.10.530.10">
    <property type="match status" value="1"/>
</dbReference>
<evidence type="ECO:0000313" key="6">
    <source>
        <dbReference type="Proteomes" id="UP001628193"/>
    </source>
</evidence>
<proteinExistence type="inferred from homology"/>
<evidence type="ECO:0000313" key="5">
    <source>
        <dbReference type="EMBL" id="GAB0056914.1"/>
    </source>
</evidence>
<keyword evidence="2 3" id="KW-0732">Signal</keyword>
<comment type="similarity">
    <text evidence="1">Belongs to the transglycosylase Slt family.</text>
</comment>
<feature type="domain" description="Transglycosylase SLT" evidence="4">
    <location>
        <begin position="490"/>
        <end position="594"/>
    </location>
</feature>
<reference evidence="5 6" key="1">
    <citation type="submission" date="2024-05" db="EMBL/GenBank/DDBJ databases">
        <authorList>
            <consortium name="Candidatus Magnetaquicoccaceae bacterium FCR-1 genome sequencing consortium"/>
            <person name="Shimoshige H."/>
            <person name="Shimamura S."/>
            <person name="Taoka A."/>
            <person name="Kobayashi H."/>
            <person name="Maekawa T."/>
        </authorList>
    </citation>
    <scope>NUCLEOTIDE SEQUENCE [LARGE SCALE GENOMIC DNA]</scope>
    <source>
        <strain evidence="5 6">FCR-1</strain>
    </source>
</reference>
<dbReference type="PANTHER" id="PTHR37423">
    <property type="entry name" value="SOLUBLE LYTIC MUREIN TRANSGLYCOSYLASE-RELATED"/>
    <property type="match status" value="1"/>
</dbReference>
<name>A0ABQ0C7Q2_9PROT</name>
<dbReference type="Pfam" id="PF01464">
    <property type="entry name" value="SLT"/>
    <property type="match status" value="1"/>
</dbReference>
<evidence type="ECO:0000256" key="1">
    <source>
        <dbReference type="ARBA" id="ARBA00007734"/>
    </source>
</evidence>
<dbReference type="InterPro" id="IPR008258">
    <property type="entry name" value="Transglycosylase_SLT_dom_1"/>
</dbReference>
<dbReference type="CDD" id="cd13401">
    <property type="entry name" value="Slt70-like"/>
    <property type="match status" value="1"/>
</dbReference>
<dbReference type="InterPro" id="IPR023346">
    <property type="entry name" value="Lysozyme-like_dom_sf"/>
</dbReference>
<accession>A0ABQ0C7Q2</accession>
<comment type="caution">
    <text evidence="5">The sequence shown here is derived from an EMBL/GenBank/DDBJ whole genome shotgun (WGS) entry which is preliminary data.</text>
</comment>
<dbReference type="PANTHER" id="PTHR37423:SF2">
    <property type="entry name" value="MEMBRANE-BOUND LYTIC MUREIN TRANSGLYCOSYLASE C"/>
    <property type="match status" value="1"/>
</dbReference>
<feature type="signal peptide" evidence="3">
    <location>
        <begin position="1"/>
        <end position="24"/>
    </location>
</feature>
<dbReference type="EMBL" id="BAAFGK010000004">
    <property type="protein sequence ID" value="GAB0056914.1"/>
    <property type="molecule type" value="Genomic_DNA"/>
</dbReference>
<organism evidence="5 6">
    <name type="scientific">Candidatus Magnetaquiglobus chichijimensis</name>
    <dbReference type="NCBI Taxonomy" id="3141448"/>
    <lineage>
        <taxon>Bacteria</taxon>
        <taxon>Pseudomonadati</taxon>
        <taxon>Pseudomonadota</taxon>
        <taxon>Magnetococcia</taxon>
        <taxon>Magnetococcales</taxon>
        <taxon>Candidatus Magnetaquicoccaceae</taxon>
        <taxon>Candidatus Magnetaquiglobus</taxon>
    </lineage>
</organism>
<dbReference type="SUPFAM" id="SSF48435">
    <property type="entry name" value="Bacterial muramidases"/>
    <property type="match status" value="1"/>
</dbReference>
<feature type="chain" id="PRO_5046338577" description="Transglycosylase SLT domain-containing protein" evidence="3">
    <location>
        <begin position="25"/>
        <end position="667"/>
    </location>
</feature>
<dbReference type="RefSeq" id="WP_420904630.1">
    <property type="nucleotide sequence ID" value="NZ_BAAFGK010000004.1"/>
</dbReference>
<sequence length="667" mass="74126">MLLRISLLMMSGVMLLASAVPARAADEASVELFRRHFAVLEQDGPLDTLLDRTTWPQNEFLASYLELEILMHPDLPAATGRLRDFLERWPNHPQVDRVVKLLEKRMLESGGEVAENWFMVHPGKSAPARLAQVGGLLRQGKGEDAFVVWRELYREGVDLLSKTPLDHPFWSRPQPADHEARARAQAGKDGAGLAITLSRLPEPRRQFFQALELARKGDGAFVQLLTGLELKPAESRELWRELFESVQKQGGVARMREMLEGREGARLADDDRRKFRYWLGRQLVHAKKEYAAALNVLEENVREKGGTLEDSAWLAGWSALKLGDPVRALGHFERQAAEGVTPEGRSQGGYWAARLTNEAERKSHWLEVAARHLDNIHGLAAKEELTGSLPTLPEAEPACPDQGEKPKVTATELVGLAWLGKVGRDWYAGPEIQRLGDRFGLSAEERLCLALRYGAAELALKLAHELQRKERIFWRGLFPTPRWVPDGGWTVSQALIWGTSRQESRFFPRAESSAKAFGVMQLMPETAKGEARQSQFPEATRMRLQIPAYNLALGQAYMRRMLRQFNGDVVLALSGYNAGPGRARQWQEERARLDPMTFIEGIPITETRTYVKRVLTGMAVYQLLSGGSASIKADMAVGGPGETVLAPAGGEGALLAPRLAPAGGEGR</sequence>
<dbReference type="InterPro" id="IPR008939">
    <property type="entry name" value="Lytic_TGlycosylase_superhlx_U"/>
</dbReference>
<keyword evidence="6" id="KW-1185">Reference proteome</keyword>
<evidence type="ECO:0000256" key="3">
    <source>
        <dbReference type="SAM" id="SignalP"/>
    </source>
</evidence>
<protein>
    <recommendedName>
        <fullName evidence="4">Transglycosylase SLT domain-containing protein</fullName>
    </recommendedName>
</protein>
<evidence type="ECO:0000256" key="2">
    <source>
        <dbReference type="ARBA" id="ARBA00022729"/>
    </source>
</evidence>
<dbReference type="Gene3D" id="1.25.20.10">
    <property type="entry name" value="Bacterial muramidases"/>
    <property type="match status" value="1"/>
</dbReference>
<dbReference type="SUPFAM" id="SSF53955">
    <property type="entry name" value="Lysozyme-like"/>
    <property type="match status" value="1"/>
</dbReference>
<dbReference type="Proteomes" id="UP001628193">
    <property type="component" value="Unassembled WGS sequence"/>
</dbReference>
<reference evidence="5 6" key="2">
    <citation type="submission" date="2024-09" db="EMBL/GenBank/DDBJ databases">
        <title>Draft genome sequence of Candidatus Magnetaquicoccaceae bacterium FCR-1.</title>
        <authorList>
            <person name="Shimoshige H."/>
            <person name="Shimamura S."/>
            <person name="Taoka A."/>
            <person name="Kobayashi H."/>
            <person name="Maekawa T."/>
        </authorList>
    </citation>
    <scope>NUCLEOTIDE SEQUENCE [LARGE SCALE GENOMIC DNA]</scope>
    <source>
        <strain evidence="5 6">FCR-1</strain>
    </source>
</reference>
<gene>
    <name evidence="5" type="ORF">SIID45300_01229</name>
</gene>
<evidence type="ECO:0000259" key="4">
    <source>
        <dbReference type="Pfam" id="PF01464"/>
    </source>
</evidence>